<dbReference type="OrthoDB" id="2435505at2759"/>
<evidence type="ECO:0000313" key="2">
    <source>
        <dbReference type="Proteomes" id="UP000266673"/>
    </source>
</evidence>
<sequence length="166" mass="19290">MSLLIFEILQKEVTVSNVSIQHFELIIKYICGGPILLEILDEPFIFELMLITHIFFLEELVKHFEAYLLKKTSIVPFKYFMFQVFNTKGLVSLVGHNDLKITEVEIDWKAKSYSVAKNPYSFNLLYRGSRDGFTSKAFLELCDREKDLIVVVKIEDTDENLADIIL</sequence>
<keyword evidence="2" id="KW-1185">Reference proteome</keyword>
<dbReference type="Proteomes" id="UP000266673">
    <property type="component" value="Unassembled WGS sequence"/>
</dbReference>
<comment type="caution">
    <text evidence="1">The sequence shown here is derived from an EMBL/GenBank/DDBJ whole genome shotgun (WGS) entry which is preliminary data.</text>
</comment>
<name>A0A397VPG8_9GLOM</name>
<organism evidence="1 2">
    <name type="scientific">Gigaspora rosea</name>
    <dbReference type="NCBI Taxonomy" id="44941"/>
    <lineage>
        <taxon>Eukaryota</taxon>
        <taxon>Fungi</taxon>
        <taxon>Fungi incertae sedis</taxon>
        <taxon>Mucoromycota</taxon>
        <taxon>Glomeromycotina</taxon>
        <taxon>Glomeromycetes</taxon>
        <taxon>Diversisporales</taxon>
        <taxon>Gigasporaceae</taxon>
        <taxon>Gigaspora</taxon>
    </lineage>
</organism>
<evidence type="ECO:0008006" key="3">
    <source>
        <dbReference type="Google" id="ProtNLM"/>
    </source>
</evidence>
<gene>
    <name evidence="1" type="ORF">C2G38_2170568</name>
</gene>
<protein>
    <recommendedName>
        <fullName evidence="3">BTB domain-containing protein</fullName>
    </recommendedName>
</protein>
<dbReference type="AlphaFoldDB" id="A0A397VPG8"/>
<dbReference type="EMBL" id="QKWP01000249">
    <property type="protein sequence ID" value="RIB23661.1"/>
    <property type="molecule type" value="Genomic_DNA"/>
</dbReference>
<accession>A0A397VPG8</accession>
<proteinExistence type="predicted"/>
<reference evidence="1 2" key="1">
    <citation type="submission" date="2018-06" db="EMBL/GenBank/DDBJ databases">
        <title>Comparative genomics reveals the genomic features of Rhizophagus irregularis, R. cerebriforme, R. diaphanum and Gigaspora rosea, and their symbiotic lifestyle signature.</title>
        <authorList>
            <person name="Morin E."/>
            <person name="San Clemente H."/>
            <person name="Chen E.C.H."/>
            <person name="De La Providencia I."/>
            <person name="Hainaut M."/>
            <person name="Kuo A."/>
            <person name="Kohler A."/>
            <person name="Murat C."/>
            <person name="Tang N."/>
            <person name="Roy S."/>
            <person name="Loubradou J."/>
            <person name="Henrissat B."/>
            <person name="Grigoriev I.V."/>
            <person name="Corradi N."/>
            <person name="Roux C."/>
            <person name="Martin F.M."/>
        </authorList>
    </citation>
    <scope>NUCLEOTIDE SEQUENCE [LARGE SCALE GENOMIC DNA]</scope>
    <source>
        <strain evidence="1 2">DAOM 194757</strain>
    </source>
</reference>
<evidence type="ECO:0000313" key="1">
    <source>
        <dbReference type="EMBL" id="RIB23661.1"/>
    </source>
</evidence>